<comment type="subcellular location">
    <subcellularLocation>
        <location evidence="1 6">Secreted</location>
        <location evidence="1 6">Cell wall</location>
    </subcellularLocation>
</comment>
<protein>
    <recommendedName>
        <fullName evidence="6">Hydrophobin</fullName>
    </recommendedName>
</protein>
<accession>A0A9W8IVY7</accession>
<reference evidence="7" key="1">
    <citation type="submission" date="2022-06" db="EMBL/GenBank/DDBJ databases">
        <title>Genome Sequence of Candolleomyces eurysporus.</title>
        <authorList>
            <person name="Buettner E."/>
        </authorList>
    </citation>
    <scope>NUCLEOTIDE SEQUENCE</scope>
    <source>
        <strain evidence="7">VTCC 930004</strain>
    </source>
</reference>
<dbReference type="AlphaFoldDB" id="A0A9W8IVY7"/>
<keyword evidence="3 6" id="KW-0134">Cell wall</keyword>
<dbReference type="InterPro" id="IPR001338">
    <property type="entry name" value="Class_I_Hydrophobin"/>
</dbReference>
<dbReference type="Proteomes" id="UP001140091">
    <property type="component" value="Unassembled WGS sequence"/>
</dbReference>
<feature type="chain" id="PRO_5041014166" description="Hydrophobin" evidence="6">
    <location>
        <begin position="27"/>
        <end position="132"/>
    </location>
</feature>
<organism evidence="7 8">
    <name type="scientific">Candolleomyces eurysporus</name>
    <dbReference type="NCBI Taxonomy" id="2828524"/>
    <lineage>
        <taxon>Eukaryota</taxon>
        <taxon>Fungi</taxon>
        <taxon>Dikarya</taxon>
        <taxon>Basidiomycota</taxon>
        <taxon>Agaricomycotina</taxon>
        <taxon>Agaricomycetes</taxon>
        <taxon>Agaricomycetidae</taxon>
        <taxon>Agaricales</taxon>
        <taxon>Agaricineae</taxon>
        <taxon>Psathyrellaceae</taxon>
        <taxon>Candolleomyces</taxon>
    </lineage>
</organism>
<proteinExistence type="inferred from homology"/>
<keyword evidence="8" id="KW-1185">Reference proteome</keyword>
<dbReference type="EMBL" id="JANBPK010001276">
    <property type="protein sequence ID" value="KAJ2923817.1"/>
    <property type="molecule type" value="Genomic_DNA"/>
</dbReference>
<dbReference type="GO" id="GO:0009277">
    <property type="term" value="C:fungal-type cell wall"/>
    <property type="evidence" value="ECO:0007669"/>
    <property type="project" value="InterPro"/>
</dbReference>
<dbReference type="OrthoDB" id="2976169at2759"/>
<dbReference type="Pfam" id="PF01185">
    <property type="entry name" value="Hydrophobin"/>
    <property type="match status" value="1"/>
</dbReference>
<dbReference type="CDD" id="cd23507">
    <property type="entry name" value="hydrophobin_I"/>
    <property type="match status" value="1"/>
</dbReference>
<feature type="signal peptide" evidence="6">
    <location>
        <begin position="1"/>
        <end position="26"/>
    </location>
</feature>
<keyword evidence="5 6" id="KW-1015">Disulfide bond</keyword>
<dbReference type="SMART" id="SM00075">
    <property type="entry name" value="HYDRO"/>
    <property type="match status" value="1"/>
</dbReference>
<name>A0A9W8IVY7_9AGAR</name>
<evidence type="ECO:0000256" key="5">
    <source>
        <dbReference type="ARBA" id="ARBA00023157"/>
    </source>
</evidence>
<keyword evidence="6" id="KW-0732">Signal</keyword>
<dbReference type="GO" id="GO:0005199">
    <property type="term" value="F:structural constituent of cell wall"/>
    <property type="evidence" value="ECO:0007669"/>
    <property type="project" value="InterPro"/>
</dbReference>
<evidence type="ECO:0000256" key="6">
    <source>
        <dbReference type="RuleBase" id="RU365009"/>
    </source>
</evidence>
<evidence type="ECO:0000256" key="4">
    <source>
        <dbReference type="ARBA" id="ARBA00022525"/>
    </source>
</evidence>
<evidence type="ECO:0000256" key="1">
    <source>
        <dbReference type="ARBA" id="ARBA00004191"/>
    </source>
</evidence>
<feature type="non-terminal residue" evidence="7">
    <location>
        <position position="132"/>
    </location>
</feature>
<comment type="similarity">
    <text evidence="2 6">Belongs to the fungal hydrophobin family.</text>
</comment>
<sequence>MRTSSMVKAPVALLLLLLAMFQLVTATTAFKNRHHFDERSPEPVDNCNKGTTQCCDTIHMRDDTLIGHLLNEIGGIVDDTLEDLNGLIGYKCNPMDLFGITQGECTNKPVCCSGMKLNGLVAIGCNPIKISL</sequence>
<comment type="caution">
    <text evidence="7">The sequence shown here is derived from an EMBL/GenBank/DDBJ whole genome shotgun (WGS) entry which is preliminary data.</text>
</comment>
<gene>
    <name evidence="7" type="ORF">H1R20_g13274</name>
</gene>
<keyword evidence="4 6" id="KW-0964">Secreted</keyword>
<evidence type="ECO:0000256" key="2">
    <source>
        <dbReference type="ARBA" id="ARBA00010446"/>
    </source>
</evidence>
<evidence type="ECO:0000256" key="3">
    <source>
        <dbReference type="ARBA" id="ARBA00022512"/>
    </source>
</evidence>
<evidence type="ECO:0000313" key="7">
    <source>
        <dbReference type="EMBL" id="KAJ2923817.1"/>
    </source>
</evidence>
<evidence type="ECO:0000313" key="8">
    <source>
        <dbReference type="Proteomes" id="UP001140091"/>
    </source>
</evidence>